<keyword evidence="1" id="KW-0472">Membrane</keyword>
<sequence length="62" mass="6615">MQADTLIIIVIALIVIVSLISGATTKAVTKQSGMSIIGRVLIFSAVFGLLFFILMSIVLESF</sequence>
<dbReference type="Proteomes" id="UP001296969">
    <property type="component" value="Unassembled WGS sequence"/>
</dbReference>
<name>A0A9D7FVE1_9GAMM</name>
<protein>
    <submittedName>
        <fullName evidence="3">Uncharacterized protein</fullName>
    </submittedName>
</protein>
<gene>
    <name evidence="3" type="ORF">I2492_14120</name>
    <name evidence="2" type="ORF">I2493_14120</name>
</gene>
<reference evidence="3 5" key="1">
    <citation type="submission" date="2020-11" db="EMBL/GenBank/DDBJ databases">
        <title>Insectihabitans protaetiae gen. nov. sp. nov. and Insectihabitans allomyrinae sp. nov., isolated from larvae of Protaetia brevitarsis seulensis and Allomyrina dichotoma, respectively.</title>
        <authorList>
            <person name="Lee S.D."/>
            <person name="Byeon Y.-S."/>
            <person name="Kim S.-M."/>
            <person name="Yang H.L."/>
            <person name="Kim I.S."/>
        </authorList>
    </citation>
    <scope>NUCLEOTIDE SEQUENCE</scope>
    <source>
        <strain evidence="3">CWB-B4</strain>
        <strain evidence="2 5">CWB-B43</strain>
    </source>
</reference>
<dbReference type="EMBL" id="JADRCQ010000004">
    <property type="protein sequence ID" value="MBK5074145.1"/>
    <property type="molecule type" value="Genomic_DNA"/>
</dbReference>
<comment type="caution">
    <text evidence="3">The sequence shown here is derived from an EMBL/GenBank/DDBJ whole genome shotgun (WGS) entry which is preliminary data.</text>
</comment>
<evidence type="ECO:0000313" key="5">
    <source>
        <dbReference type="Proteomes" id="UP001296969"/>
    </source>
</evidence>
<feature type="transmembrane region" description="Helical" evidence="1">
    <location>
        <begin position="36"/>
        <end position="59"/>
    </location>
</feature>
<dbReference type="RefSeq" id="WP_228398788.1">
    <property type="nucleotide sequence ID" value="NZ_JADRCP010000004.1"/>
</dbReference>
<keyword evidence="1" id="KW-0812">Transmembrane</keyword>
<feature type="transmembrane region" description="Helical" evidence="1">
    <location>
        <begin position="6"/>
        <end position="24"/>
    </location>
</feature>
<keyword evidence="5" id="KW-1185">Reference proteome</keyword>
<proteinExistence type="predicted"/>
<dbReference type="EMBL" id="JADRCP010000004">
    <property type="protein sequence ID" value="MBK5177454.1"/>
    <property type="molecule type" value="Genomic_DNA"/>
</dbReference>
<evidence type="ECO:0000313" key="2">
    <source>
        <dbReference type="EMBL" id="MBK5074145.1"/>
    </source>
</evidence>
<evidence type="ECO:0000256" key="1">
    <source>
        <dbReference type="SAM" id="Phobius"/>
    </source>
</evidence>
<dbReference type="Proteomes" id="UP000807542">
    <property type="component" value="Unassembled WGS sequence"/>
</dbReference>
<organism evidence="3 4">
    <name type="scientific">Limnobaculum xujianqingii</name>
    <dbReference type="NCBI Taxonomy" id="2738837"/>
    <lineage>
        <taxon>Bacteria</taxon>
        <taxon>Pseudomonadati</taxon>
        <taxon>Pseudomonadota</taxon>
        <taxon>Gammaproteobacteria</taxon>
        <taxon>Enterobacterales</taxon>
        <taxon>Budviciaceae</taxon>
        <taxon>Limnobaculum</taxon>
    </lineage>
</organism>
<evidence type="ECO:0000313" key="4">
    <source>
        <dbReference type="Proteomes" id="UP000807542"/>
    </source>
</evidence>
<accession>A0A9D7FVE1</accession>
<evidence type="ECO:0000313" key="3">
    <source>
        <dbReference type="EMBL" id="MBK5177454.1"/>
    </source>
</evidence>
<keyword evidence="1" id="KW-1133">Transmembrane helix</keyword>
<dbReference type="AlphaFoldDB" id="A0A9D7FVE1"/>